<dbReference type="STRING" id="1126833.VN24_23380"/>
<dbReference type="InterPro" id="IPR027417">
    <property type="entry name" value="P-loop_NTPase"/>
</dbReference>
<dbReference type="PROSITE" id="PS00674">
    <property type="entry name" value="AAA"/>
    <property type="match status" value="1"/>
</dbReference>
<dbReference type="EMBL" id="CP011058">
    <property type="protein sequence ID" value="AJY76960.1"/>
    <property type="molecule type" value="Genomic_DNA"/>
</dbReference>
<dbReference type="Proteomes" id="UP000032633">
    <property type="component" value="Chromosome"/>
</dbReference>
<feature type="region of interest" description="Disordered" evidence="2">
    <location>
        <begin position="553"/>
        <end position="589"/>
    </location>
</feature>
<dbReference type="InterPro" id="IPR003959">
    <property type="entry name" value="ATPase_AAA_core"/>
</dbReference>
<feature type="transmembrane region" description="Helical" evidence="3">
    <location>
        <begin position="47"/>
        <end position="76"/>
    </location>
</feature>
<dbReference type="FunFam" id="3.40.50.300:FF:002568">
    <property type="entry name" value="Cell division protein (FtsH)"/>
    <property type="match status" value="1"/>
</dbReference>
<gene>
    <name evidence="5" type="ORF">VN24_23380</name>
</gene>
<feature type="transmembrane region" description="Helical" evidence="3">
    <location>
        <begin position="23"/>
        <end position="41"/>
    </location>
</feature>
<keyword evidence="1" id="KW-0067">ATP-binding</keyword>
<dbReference type="GO" id="GO:0005886">
    <property type="term" value="C:plasma membrane"/>
    <property type="evidence" value="ECO:0007669"/>
    <property type="project" value="TreeGrafter"/>
</dbReference>
<keyword evidence="3" id="KW-0812">Transmembrane</keyword>
<proteinExistence type="inferred from homology"/>
<comment type="similarity">
    <text evidence="1">Belongs to the AAA ATPase family.</text>
</comment>
<sequence length="589" mass="65652">MIQTVRKGSEAMRRYRWIKWRKFLLWLAALVIIGVLLWAGGPTAWGIALSIVSLLMQLLFAVVFIIIQFAALFWFLARGRTYWILPGETGATWSDYRGNPEIVENAKRIVTLLKSVKEFKEMGGEAIRGLLLCGPPGTGKSYLAQVIANEAQVPFAYASAPSFQNMFFGVGNLKVMSLYKKARKLAKVYGACIIFIDEIDAIGMSRMSGGGQGGGGMFGMGGAGLLNELLLQMDPPNIDNSRFVKLLRSLGLRRKKAERPAVLTVGATNLPDVLDPALLRPGRFDRQLWVDRPDYDGRVDVFDYYLQKVRRDSSLTAERAALDTIGYSPAQIKHIVNESVVIAHQRGVQATSYEDFRAAMETYEWGVQQPLRSMKDDEKRNVAYHEAGHAVVQYLLKPHDRVWKVTIIRRGGALGLAATKPTHERYNRSDSEILAEIQVCLAARAVEEEFLGKKLNGVTSDLQQATELAGAYLGMVGMGDELFSWLALGSRPDALKALRPKINELLKDQMLQVKTLVLEHTDFVHTIAEELLKRGDLIGEEIEEIYMRLYGRSRPEPPEVKPGVFIDSYAQAAPAQQPAESENDSEDSD</sequence>
<dbReference type="PANTHER" id="PTHR23076:SF97">
    <property type="entry name" value="ATP-DEPENDENT ZINC METALLOPROTEASE YME1L1"/>
    <property type="match status" value="1"/>
</dbReference>
<dbReference type="Gene3D" id="3.40.50.300">
    <property type="entry name" value="P-loop containing nucleotide triphosphate hydrolases"/>
    <property type="match status" value="1"/>
</dbReference>
<feature type="compositionally biased region" description="Low complexity" evidence="2">
    <location>
        <begin position="570"/>
        <end position="579"/>
    </location>
</feature>
<dbReference type="KEGG" id="pbj:VN24_23380"/>
<dbReference type="GO" id="GO:0030163">
    <property type="term" value="P:protein catabolic process"/>
    <property type="evidence" value="ECO:0007669"/>
    <property type="project" value="TreeGrafter"/>
</dbReference>
<keyword evidence="6" id="KW-1185">Reference proteome</keyword>
<dbReference type="HOGENOM" id="CLU_000688_16_0_9"/>
<dbReference type="SMART" id="SM00382">
    <property type="entry name" value="AAA"/>
    <property type="match status" value="1"/>
</dbReference>
<dbReference type="SUPFAM" id="SSF52540">
    <property type="entry name" value="P-loop containing nucleoside triphosphate hydrolases"/>
    <property type="match status" value="1"/>
</dbReference>
<dbReference type="Gene3D" id="1.10.8.60">
    <property type="match status" value="1"/>
</dbReference>
<dbReference type="GO" id="GO:0005524">
    <property type="term" value="F:ATP binding"/>
    <property type="evidence" value="ECO:0007669"/>
    <property type="project" value="UniProtKB-KW"/>
</dbReference>
<dbReference type="InterPro" id="IPR003960">
    <property type="entry name" value="ATPase_AAA_CS"/>
</dbReference>
<reference evidence="5 6" key="1">
    <citation type="journal article" date="2015" name="J. Biotechnol.">
        <title>Complete genome sequence of Paenibacillus beijingensis 7188(T) (=DSM 24997(T)), a novel rhizobacterium from jujube garden soil.</title>
        <authorList>
            <person name="Kwak Y."/>
            <person name="Shin J.H."/>
        </authorList>
    </citation>
    <scope>NUCLEOTIDE SEQUENCE [LARGE SCALE GENOMIC DNA]</scope>
    <source>
        <strain evidence="5 6">DSM 24997</strain>
    </source>
</reference>
<accession>A0A0D5NP67</accession>
<dbReference type="GO" id="GO:0016887">
    <property type="term" value="F:ATP hydrolysis activity"/>
    <property type="evidence" value="ECO:0007669"/>
    <property type="project" value="InterPro"/>
</dbReference>
<dbReference type="SUPFAM" id="SSF140990">
    <property type="entry name" value="FtsH protease domain-like"/>
    <property type="match status" value="1"/>
</dbReference>
<dbReference type="InterPro" id="IPR000642">
    <property type="entry name" value="Peptidase_M41"/>
</dbReference>
<evidence type="ECO:0000313" key="5">
    <source>
        <dbReference type="EMBL" id="AJY76960.1"/>
    </source>
</evidence>
<dbReference type="Gene3D" id="1.20.58.760">
    <property type="entry name" value="Peptidase M41"/>
    <property type="match status" value="1"/>
</dbReference>
<dbReference type="InterPro" id="IPR037219">
    <property type="entry name" value="Peptidase_M41-like"/>
</dbReference>
<dbReference type="AlphaFoldDB" id="A0A0D5NP67"/>
<dbReference type="GO" id="GO:0004222">
    <property type="term" value="F:metalloendopeptidase activity"/>
    <property type="evidence" value="ECO:0007669"/>
    <property type="project" value="InterPro"/>
</dbReference>
<dbReference type="PANTHER" id="PTHR23076">
    <property type="entry name" value="METALLOPROTEASE M41 FTSH"/>
    <property type="match status" value="1"/>
</dbReference>
<evidence type="ECO:0000259" key="4">
    <source>
        <dbReference type="SMART" id="SM00382"/>
    </source>
</evidence>
<evidence type="ECO:0000256" key="1">
    <source>
        <dbReference type="RuleBase" id="RU003651"/>
    </source>
</evidence>
<keyword evidence="3" id="KW-0472">Membrane</keyword>
<protein>
    <submittedName>
        <fullName evidence="5">ATPase</fullName>
    </submittedName>
</protein>
<dbReference type="Pfam" id="PF01434">
    <property type="entry name" value="Peptidase_M41"/>
    <property type="match status" value="1"/>
</dbReference>
<evidence type="ECO:0000256" key="3">
    <source>
        <dbReference type="SAM" id="Phobius"/>
    </source>
</evidence>
<dbReference type="GO" id="GO:0004176">
    <property type="term" value="F:ATP-dependent peptidase activity"/>
    <property type="evidence" value="ECO:0007669"/>
    <property type="project" value="InterPro"/>
</dbReference>
<dbReference type="InterPro" id="IPR003593">
    <property type="entry name" value="AAA+_ATPase"/>
</dbReference>
<evidence type="ECO:0000256" key="2">
    <source>
        <dbReference type="SAM" id="MobiDB-lite"/>
    </source>
</evidence>
<name>A0A0D5NP67_9BACL</name>
<keyword evidence="3" id="KW-1133">Transmembrane helix</keyword>
<keyword evidence="1" id="KW-0547">Nucleotide-binding</keyword>
<reference evidence="6" key="2">
    <citation type="submission" date="2015-03" db="EMBL/GenBank/DDBJ databases">
        <title>Genome sequence of Paenibacillus beijingensis strain DSM 24997T.</title>
        <authorList>
            <person name="Kwak Y."/>
            <person name="Shin J.-H."/>
        </authorList>
    </citation>
    <scope>NUCLEOTIDE SEQUENCE [LARGE SCALE GENOMIC DNA]</scope>
    <source>
        <strain evidence="6">DSM 24997</strain>
    </source>
</reference>
<dbReference type="GO" id="GO:0006508">
    <property type="term" value="P:proteolysis"/>
    <property type="evidence" value="ECO:0007669"/>
    <property type="project" value="InterPro"/>
</dbReference>
<organism evidence="5 6">
    <name type="scientific">Paenibacillus beijingensis</name>
    <dbReference type="NCBI Taxonomy" id="1126833"/>
    <lineage>
        <taxon>Bacteria</taxon>
        <taxon>Bacillati</taxon>
        <taxon>Bacillota</taxon>
        <taxon>Bacilli</taxon>
        <taxon>Bacillales</taxon>
        <taxon>Paenibacillaceae</taxon>
        <taxon>Paenibacillus</taxon>
    </lineage>
</organism>
<dbReference type="Pfam" id="PF00004">
    <property type="entry name" value="AAA"/>
    <property type="match status" value="1"/>
</dbReference>
<feature type="domain" description="AAA+ ATPase" evidence="4">
    <location>
        <begin position="126"/>
        <end position="294"/>
    </location>
</feature>
<dbReference type="PATRIC" id="fig|1126833.4.peg.5144"/>
<evidence type="ECO:0000313" key="6">
    <source>
        <dbReference type="Proteomes" id="UP000032633"/>
    </source>
</evidence>